<dbReference type="InterPro" id="IPR011009">
    <property type="entry name" value="Kinase-like_dom_sf"/>
</dbReference>
<gene>
    <name evidence="13" type="ORF">PLBR_LOCUS3117</name>
</gene>
<proteinExistence type="inferred from homology"/>
<dbReference type="InterPro" id="IPR008271">
    <property type="entry name" value="Ser/Thr_kinase_AS"/>
</dbReference>
<evidence type="ECO:0000256" key="2">
    <source>
        <dbReference type="ARBA" id="ARBA00022741"/>
    </source>
</evidence>
<keyword evidence="13" id="KW-0496">Mitochondrion</keyword>
<dbReference type="PROSITE" id="PS50011">
    <property type="entry name" value="PROTEIN_KINASE_DOM"/>
    <property type="match status" value="1"/>
</dbReference>
<geneLocation type="mitochondrion" evidence="13"/>
<dbReference type="PROSITE" id="PS00108">
    <property type="entry name" value="PROTEIN_KINASE_ST"/>
    <property type="match status" value="1"/>
</dbReference>
<protein>
    <recommendedName>
        <fullName evidence="6">mitogen-activated protein kinase kinase</fullName>
        <ecNumber evidence="6">2.7.12.2</ecNumber>
    </recommendedName>
</protein>
<dbReference type="AlphaFoldDB" id="A0A3P3Y6W5"/>
<dbReference type="EMBL" id="OVEO01000005">
    <property type="protein sequence ID" value="SPQ95902.1"/>
    <property type="molecule type" value="Genomic_DNA"/>
</dbReference>
<evidence type="ECO:0000313" key="14">
    <source>
        <dbReference type="Proteomes" id="UP000290189"/>
    </source>
</evidence>
<evidence type="ECO:0000256" key="8">
    <source>
        <dbReference type="ARBA" id="ARBA00049299"/>
    </source>
</evidence>
<dbReference type="InterPro" id="IPR017441">
    <property type="entry name" value="Protein_kinase_ATP_BS"/>
</dbReference>
<evidence type="ECO:0000259" key="12">
    <source>
        <dbReference type="PROSITE" id="PS50011"/>
    </source>
</evidence>
<sequence length="442" mass="48649">MVHSYFKDCISGASERAQPRGRIHVSFAKSTRVRASGVGVCSEPGRCARARGWLFVDAGRVAVRAETRRRTASAASDACRVARRTGRFPSMTSGKPRLTVDVPVKPDDSFKASDTIFTTGNLHIDRSGVYRDSGSQPVASPASQASSGVLIKDIGELDLQEQLGRGSTGVVHRALHHTSGLNLAVKQISIFDKDQRRSLVKELQTLYEADCEHLVNFYGAFYDHGSIYIVLEHMQLGSLVDLLASVRRRQQQHDGHGLPEIVCAYLSKQVLLALQYLHNARHMVHRDIKPSNILLTRDARPKITDFGISTELPENAVATTFVGTCTYMSPERIIGEDYSFPSDIWSLGITIMECALGRYPYPNAGEYLALMTEITSGDVPSLPAETTSPEFRSFIDQCTQKDPGQRATADQLLGHSFIRAVTAEVAQQAQQWIIQVTTTTPT</sequence>
<comment type="catalytic activity">
    <reaction evidence="9">
        <text>L-tyrosyl-[protein] + ATP = O-phospho-L-tyrosyl-[protein] + ADP + H(+)</text>
        <dbReference type="Rhea" id="RHEA:10596"/>
        <dbReference type="Rhea" id="RHEA-COMP:10136"/>
        <dbReference type="Rhea" id="RHEA-COMP:20101"/>
        <dbReference type="ChEBI" id="CHEBI:15378"/>
        <dbReference type="ChEBI" id="CHEBI:30616"/>
        <dbReference type="ChEBI" id="CHEBI:46858"/>
        <dbReference type="ChEBI" id="CHEBI:61978"/>
        <dbReference type="ChEBI" id="CHEBI:456216"/>
        <dbReference type="EC" id="2.7.12.2"/>
    </reaction>
</comment>
<keyword evidence="3" id="KW-0418">Kinase</keyword>
<dbReference type="EC" id="2.7.12.2" evidence="6"/>
<evidence type="ECO:0000256" key="6">
    <source>
        <dbReference type="ARBA" id="ARBA00038999"/>
    </source>
</evidence>
<evidence type="ECO:0000256" key="1">
    <source>
        <dbReference type="ARBA" id="ARBA00022679"/>
    </source>
</evidence>
<dbReference type="SUPFAM" id="SSF56112">
    <property type="entry name" value="Protein kinase-like (PK-like)"/>
    <property type="match status" value="1"/>
</dbReference>
<dbReference type="CDD" id="cd06623">
    <property type="entry name" value="PKc_MAPKK_plant_like"/>
    <property type="match status" value="1"/>
</dbReference>
<dbReference type="SMART" id="SM00220">
    <property type="entry name" value="S_TKc"/>
    <property type="match status" value="1"/>
</dbReference>
<dbReference type="Gene3D" id="1.10.510.10">
    <property type="entry name" value="Transferase(Phosphotransferase) domain 1"/>
    <property type="match status" value="1"/>
</dbReference>
<dbReference type="GO" id="GO:0005524">
    <property type="term" value="F:ATP binding"/>
    <property type="evidence" value="ECO:0007669"/>
    <property type="project" value="UniProtKB-UniRule"/>
</dbReference>
<dbReference type="Proteomes" id="UP000290189">
    <property type="component" value="Unassembled WGS sequence"/>
</dbReference>
<evidence type="ECO:0000313" key="13">
    <source>
        <dbReference type="EMBL" id="SPQ95902.1"/>
    </source>
</evidence>
<keyword evidence="2 10" id="KW-0547">Nucleotide-binding</keyword>
<keyword evidence="1" id="KW-0808">Transferase</keyword>
<comment type="catalytic activity">
    <reaction evidence="7">
        <text>L-seryl-[protein] + ATP = O-phospho-L-seryl-[protein] + ADP + H(+)</text>
        <dbReference type="Rhea" id="RHEA:17989"/>
        <dbReference type="Rhea" id="RHEA-COMP:9863"/>
        <dbReference type="Rhea" id="RHEA-COMP:11604"/>
        <dbReference type="ChEBI" id="CHEBI:15378"/>
        <dbReference type="ChEBI" id="CHEBI:29999"/>
        <dbReference type="ChEBI" id="CHEBI:30616"/>
        <dbReference type="ChEBI" id="CHEBI:83421"/>
        <dbReference type="ChEBI" id="CHEBI:456216"/>
        <dbReference type="EC" id="2.7.12.2"/>
    </reaction>
</comment>
<feature type="domain" description="Protein kinase" evidence="12">
    <location>
        <begin position="157"/>
        <end position="418"/>
    </location>
</feature>
<accession>A0A3P3Y6W5</accession>
<dbReference type="Pfam" id="PF00069">
    <property type="entry name" value="Pkinase"/>
    <property type="match status" value="1"/>
</dbReference>
<evidence type="ECO:0000256" key="9">
    <source>
        <dbReference type="ARBA" id="ARBA00051693"/>
    </source>
</evidence>
<dbReference type="Gene3D" id="3.30.200.20">
    <property type="entry name" value="Phosphorylase Kinase, domain 1"/>
    <property type="match status" value="1"/>
</dbReference>
<dbReference type="InterPro" id="IPR000719">
    <property type="entry name" value="Prot_kinase_dom"/>
</dbReference>
<comment type="catalytic activity">
    <reaction evidence="8">
        <text>L-threonyl-[protein] + ATP = O-phospho-L-threonyl-[protein] + ADP + H(+)</text>
        <dbReference type="Rhea" id="RHEA:46608"/>
        <dbReference type="Rhea" id="RHEA-COMP:11060"/>
        <dbReference type="Rhea" id="RHEA-COMP:11605"/>
        <dbReference type="ChEBI" id="CHEBI:15378"/>
        <dbReference type="ChEBI" id="CHEBI:30013"/>
        <dbReference type="ChEBI" id="CHEBI:30616"/>
        <dbReference type="ChEBI" id="CHEBI:61977"/>
        <dbReference type="ChEBI" id="CHEBI:456216"/>
        <dbReference type="EC" id="2.7.12.2"/>
    </reaction>
</comment>
<dbReference type="PROSITE" id="PS00107">
    <property type="entry name" value="PROTEIN_KINASE_ATP"/>
    <property type="match status" value="1"/>
</dbReference>
<evidence type="ECO:0000256" key="4">
    <source>
        <dbReference type="ARBA" id="ARBA00022840"/>
    </source>
</evidence>
<reference evidence="13 14" key="1">
    <citation type="submission" date="2018-03" db="EMBL/GenBank/DDBJ databases">
        <authorList>
            <person name="Fogelqvist J."/>
        </authorList>
    </citation>
    <scope>NUCLEOTIDE SEQUENCE [LARGE SCALE GENOMIC DNA]</scope>
</reference>
<evidence type="ECO:0000256" key="5">
    <source>
        <dbReference type="ARBA" id="ARBA00038035"/>
    </source>
</evidence>
<comment type="similarity">
    <text evidence="5">Belongs to the protein kinase superfamily. STE Ser/Thr protein kinase family. MAP kinase kinase subfamily.</text>
</comment>
<keyword evidence="4 10" id="KW-0067">ATP-binding</keyword>
<dbReference type="PANTHER" id="PTHR48013:SF9">
    <property type="entry name" value="DUAL SPECIFICITY MITOGEN-ACTIVATED PROTEIN KINASE KINASE 5"/>
    <property type="match status" value="1"/>
</dbReference>
<dbReference type="PANTHER" id="PTHR48013">
    <property type="entry name" value="DUAL SPECIFICITY MITOGEN-ACTIVATED PROTEIN KINASE KINASE 5-RELATED"/>
    <property type="match status" value="1"/>
</dbReference>
<evidence type="ECO:0000256" key="11">
    <source>
        <dbReference type="RuleBase" id="RU000304"/>
    </source>
</evidence>
<evidence type="ECO:0000256" key="3">
    <source>
        <dbReference type="ARBA" id="ARBA00022777"/>
    </source>
</evidence>
<evidence type="ECO:0000256" key="10">
    <source>
        <dbReference type="PROSITE-ProRule" id="PRU10141"/>
    </source>
</evidence>
<evidence type="ECO:0000256" key="7">
    <source>
        <dbReference type="ARBA" id="ARBA00049014"/>
    </source>
</evidence>
<feature type="binding site" evidence="10">
    <location>
        <position position="186"/>
    </location>
    <ligand>
        <name>ATP</name>
        <dbReference type="ChEBI" id="CHEBI:30616"/>
    </ligand>
</feature>
<organism evidence="13 14">
    <name type="scientific">Plasmodiophora brassicae</name>
    <name type="common">Clubroot disease agent</name>
    <dbReference type="NCBI Taxonomy" id="37360"/>
    <lineage>
        <taxon>Eukaryota</taxon>
        <taxon>Sar</taxon>
        <taxon>Rhizaria</taxon>
        <taxon>Endomyxa</taxon>
        <taxon>Phytomyxea</taxon>
        <taxon>Plasmodiophorida</taxon>
        <taxon>Plasmodiophoridae</taxon>
        <taxon>Plasmodiophora</taxon>
    </lineage>
</organism>
<keyword evidence="11" id="KW-0723">Serine/threonine-protein kinase</keyword>
<dbReference type="GO" id="GO:0004708">
    <property type="term" value="F:MAP kinase kinase activity"/>
    <property type="evidence" value="ECO:0007669"/>
    <property type="project" value="UniProtKB-EC"/>
</dbReference>
<dbReference type="GO" id="GO:0004674">
    <property type="term" value="F:protein serine/threonine kinase activity"/>
    <property type="evidence" value="ECO:0007669"/>
    <property type="project" value="UniProtKB-KW"/>
</dbReference>
<name>A0A3P3Y6W5_PLABS</name>